<evidence type="ECO:0000313" key="1">
    <source>
        <dbReference type="EMBL" id="KKN95747.1"/>
    </source>
</evidence>
<proteinExistence type="predicted"/>
<comment type="caution">
    <text evidence="1">The sequence shown here is derived from an EMBL/GenBank/DDBJ whole genome shotgun (WGS) entry which is preliminary data.</text>
</comment>
<gene>
    <name evidence="1" type="ORF">LCGC14_0176160</name>
</gene>
<sequence length="99" mass="11653">MNSVPKQMIKTPDHYHLEFISISKGTAQYRHIYSKGHLVLCDILDCDNEEWFDENKWYLGINPLKDVDLLQVCNCCGEIRDIHRGVDKTLCRKCWGIFH</sequence>
<organism evidence="1">
    <name type="scientific">marine sediment metagenome</name>
    <dbReference type="NCBI Taxonomy" id="412755"/>
    <lineage>
        <taxon>unclassified sequences</taxon>
        <taxon>metagenomes</taxon>
        <taxon>ecological metagenomes</taxon>
    </lineage>
</organism>
<protein>
    <submittedName>
        <fullName evidence="1">Uncharacterized protein</fullName>
    </submittedName>
</protein>
<dbReference type="EMBL" id="LAZR01000069">
    <property type="protein sequence ID" value="KKN95747.1"/>
    <property type="molecule type" value="Genomic_DNA"/>
</dbReference>
<reference evidence="1" key="1">
    <citation type="journal article" date="2015" name="Nature">
        <title>Complex archaea that bridge the gap between prokaryotes and eukaryotes.</title>
        <authorList>
            <person name="Spang A."/>
            <person name="Saw J.H."/>
            <person name="Jorgensen S.L."/>
            <person name="Zaremba-Niedzwiedzka K."/>
            <person name="Martijn J."/>
            <person name="Lind A.E."/>
            <person name="van Eijk R."/>
            <person name="Schleper C."/>
            <person name="Guy L."/>
            <person name="Ettema T.J."/>
        </authorList>
    </citation>
    <scope>NUCLEOTIDE SEQUENCE</scope>
</reference>
<name>A0A0F9V7P8_9ZZZZ</name>
<accession>A0A0F9V7P8</accession>
<dbReference type="AlphaFoldDB" id="A0A0F9V7P8"/>